<dbReference type="RefSeq" id="WP_154729486.1">
    <property type="nucleotide sequence ID" value="NZ_SZYE01000064.1"/>
</dbReference>
<reference evidence="2 3" key="1">
    <citation type="submission" date="2019-05" db="EMBL/GenBank/DDBJ databases">
        <title>Genome sequence of Cellulomonas hominis strain CS1.</title>
        <authorList>
            <person name="Belmont J."/>
            <person name="Maclea K.S."/>
        </authorList>
    </citation>
    <scope>NUCLEOTIDE SEQUENCE [LARGE SCALE GENOMIC DNA]</scope>
    <source>
        <strain evidence="2 3">CS1</strain>
    </source>
</reference>
<evidence type="ECO:0000256" key="1">
    <source>
        <dbReference type="SAM" id="Phobius"/>
    </source>
</evidence>
<dbReference type="Proteomes" id="UP000308121">
    <property type="component" value="Unassembled WGS sequence"/>
</dbReference>
<name>A0A7Z8NPF8_9CELL</name>
<dbReference type="EMBL" id="SZYE01000064">
    <property type="protein sequence ID" value="TKR23735.1"/>
    <property type="molecule type" value="Genomic_DNA"/>
</dbReference>
<keyword evidence="1" id="KW-0812">Transmembrane</keyword>
<dbReference type="AlphaFoldDB" id="A0A7Z8NPF8"/>
<evidence type="ECO:0000313" key="3">
    <source>
        <dbReference type="Proteomes" id="UP000308121"/>
    </source>
</evidence>
<feature type="transmembrane region" description="Helical" evidence="1">
    <location>
        <begin position="16"/>
        <end position="36"/>
    </location>
</feature>
<evidence type="ECO:0000313" key="2">
    <source>
        <dbReference type="EMBL" id="TKR23735.1"/>
    </source>
</evidence>
<protein>
    <submittedName>
        <fullName evidence="2">Molybdopterin oxidoreductase</fullName>
    </submittedName>
</protein>
<comment type="caution">
    <text evidence="2">The sequence shown here is derived from an EMBL/GenBank/DDBJ whole genome shotgun (WGS) entry which is preliminary data.</text>
</comment>
<accession>A0A7Z8NPF8</accession>
<keyword evidence="1" id="KW-1133">Transmembrane helix</keyword>
<proteinExistence type="predicted"/>
<gene>
    <name evidence="2" type="ORF">FA014_09705</name>
</gene>
<organism evidence="2 3">
    <name type="scientific">Cellulomonas hominis</name>
    <dbReference type="NCBI Taxonomy" id="156981"/>
    <lineage>
        <taxon>Bacteria</taxon>
        <taxon>Bacillati</taxon>
        <taxon>Actinomycetota</taxon>
        <taxon>Actinomycetes</taxon>
        <taxon>Micrococcales</taxon>
        <taxon>Cellulomonadaceae</taxon>
        <taxon>Cellulomonas</taxon>
    </lineage>
</organism>
<sequence length="40" mass="4360">MTTHQPRPRTRHHVPWWVACAWGSLVLLVLAGLAAASGVL</sequence>
<keyword evidence="1" id="KW-0472">Membrane</keyword>